<dbReference type="GO" id="GO:0016651">
    <property type="term" value="F:oxidoreductase activity, acting on NAD(P)H"/>
    <property type="evidence" value="ECO:0007669"/>
    <property type="project" value="TreeGrafter"/>
</dbReference>
<evidence type="ECO:0000313" key="7">
    <source>
        <dbReference type="EMBL" id="KMO30619.1"/>
    </source>
</evidence>
<evidence type="ECO:0000256" key="2">
    <source>
        <dbReference type="ARBA" id="ARBA00022630"/>
    </source>
</evidence>
<evidence type="ECO:0000256" key="3">
    <source>
        <dbReference type="ARBA" id="ARBA00022827"/>
    </source>
</evidence>
<evidence type="ECO:0000313" key="8">
    <source>
        <dbReference type="Proteomes" id="UP000035929"/>
    </source>
</evidence>
<dbReference type="PANTHER" id="PTHR43557:SF2">
    <property type="entry name" value="RIESKE DOMAIN-CONTAINING PROTEIN-RELATED"/>
    <property type="match status" value="1"/>
</dbReference>
<dbReference type="InterPro" id="IPR023753">
    <property type="entry name" value="FAD/NAD-binding_dom"/>
</dbReference>
<dbReference type="InterPro" id="IPR050446">
    <property type="entry name" value="FAD-oxidoreductase/Apoptosis"/>
</dbReference>
<dbReference type="InterPro" id="IPR016156">
    <property type="entry name" value="FAD/NAD-linked_Rdtase_dimer_sf"/>
</dbReference>
<comment type="cofactor">
    <cofactor evidence="1">
        <name>FAD</name>
        <dbReference type="ChEBI" id="CHEBI:57692"/>
    </cofactor>
</comment>
<keyword evidence="4" id="KW-0560">Oxidoreductase</keyword>
<dbReference type="SUPFAM" id="SSF55424">
    <property type="entry name" value="FAD/NAD-linked reductases, dimerisation (C-terminal) domain"/>
    <property type="match status" value="1"/>
</dbReference>
<evidence type="ECO:0000256" key="1">
    <source>
        <dbReference type="ARBA" id="ARBA00001974"/>
    </source>
</evidence>
<evidence type="ECO:0000259" key="6">
    <source>
        <dbReference type="Pfam" id="PF14759"/>
    </source>
</evidence>
<gene>
    <name evidence="7" type="ORF">VP06_21355</name>
</gene>
<protein>
    <submittedName>
        <fullName evidence="7">Pyridine nucleotide-disulfide oxidoreductase</fullName>
    </submittedName>
</protein>
<dbReference type="OrthoDB" id="9768666at2"/>
<feature type="domain" description="FAD/NAD(P)-binding" evidence="5">
    <location>
        <begin position="4"/>
        <end position="300"/>
    </location>
</feature>
<evidence type="ECO:0000259" key="5">
    <source>
        <dbReference type="Pfam" id="PF07992"/>
    </source>
</evidence>
<comment type="caution">
    <text evidence="7">The sequence shown here is derived from an EMBL/GenBank/DDBJ whole genome shotgun (WGS) entry which is preliminary data.</text>
</comment>
<dbReference type="Gene3D" id="3.30.390.30">
    <property type="match status" value="1"/>
</dbReference>
<dbReference type="RefSeq" id="WP_048465785.1">
    <property type="nucleotide sequence ID" value="NZ_LABX01000169.1"/>
</dbReference>
<dbReference type="AlphaFoldDB" id="A0A0J6SAB5"/>
<dbReference type="EMBL" id="LABX01000169">
    <property type="protein sequence ID" value="KMO30619.1"/>
    <property type="molecule type" value="Genomic_DNA"/>
</dbReference>
<dbReference type="SUPFAM" id="SSF51905">
    <property type="entry name" value="FAD/NAD(P)-binding domain"/>
    <property type="match status" value="2"/>
</dbReference>
<accession>A0A0J6SAB5</accession>
<dbReference type="PANTHER" id="PTHR43557">
    <property type="entry name" value="APOPTOSIS-INDUCING FACTOR 1"/>
    <property type="match status" value="1"/>
</dbReference>
<dbReference type="PATRIC" id="fig|270351.6.peg.2008"/>
<dbReference type="Gene3D" id="3.50.50.60">
    <property type="entry name" value="FAD/NAD(P)-binding domain"/>
    <property type="match status" value="2"/>
</dbReference>
<evidence type="ECO:0000256" key="4">
    <source>
        <dbReference type="ARBA" id="ARBA00023002"/>
    </source>
</evidence>
<dbReference type="PRINTS" id="PR00411">
    <property type="entry name" value="PNDRDTASEI"/>
</dbReference>
<keyword evidence="3" id="KW-0274">FAD</keyword>
<dbReference type="InterPro" id="IPR028202">
    <property type="entry name" value="Reductase_C"/>
</dbReference>
<feature type="domain" description="Reductase C-terminal" evidence="6">
    <location>
        <begin position="319"/>
        <end position="402"/>
    </location>
</feature>
<sequence>MLSRTVVVGAGQAAVALIAKLRALDPDRRITLIGDEPVVPYQRPPLSKDYLKGELPADGLSLRPRDWFEGQGIELRLGRSAIAIDRAAKTLCLDDGAVVGYDHLALCLGSEPRRLPAAVGGSLAGVYVLRRRADADALRPALAGASRVLIVGGGYVGLEVAAVVSGAGRTVTVLEAAPRILHRVAAEPTSDYFRELHRRNGVRLLEGIGLVALSGQDRVARAILSDGSELPVDLVLVGIGTAPVVELAARAGLAVENGIAVDDRCRTSDPSIVAAGDCTSVPHAGGRIRLESVQNAIAQGETAASTLCGRESPYRPKPWFWSNQYDVRLQIAGLSTGYDATLVRPGKRPGSQSVWYFRRSSLIAVDAINEPATYMVGRKLIEADITPAEAHLTDPGFLLNSLIRW</sequence>
<dbReference type="PRINTS" id="PR00368">
    <property type="entry name" value="FADPNR"/>
</dbReference>
<dbReference type="Pfam" id="PF14759">
    <property type="entry name" value="Reductase_C"/>
    <property type="match status" value="1"/>
</dbReference>
<dbReference type="InterPro" id="IPR036188">
    <property type="entry name" value="FAD/NAD-bd_sf"/>
</dbReference>
<dbReference type="GO" id="GO:0005737">
    <property type="term" value="C:cytoplasm"/>
    <property type="evidence" value="ECO:0007669"/>
    <property type="project" value="TreeGrafter"/>
</dbReference>
<keyword evidence="2" id="KW-0285">Flavoprotein</keyword>
<reference evidence="7 8" key="1">
    <citation type="submission" date="2015-03" db="EMBL/GenBank/DDBJ databases">
        <title>Genome sequencing of Methylobacterium aquaticum DSM16371 type strain.</title>
        <authorList>
            <person name="Chaudhry V."/>
            <person name="Patil P.B."/>
        </authorList>
    </citation>
    <scope>NUCLEOTIDE SEQUENCE [LARGE SCALE GENOMIC DNA]</scope>
    <source>
        <strain evidence="7 8">DSM 16371</strain>
    </source>
</reference>
<proteinExistence type="predicted"/>
<dbReference type="Proteomes" id="UP000035929">
    <property type="component" value="Unassembled WGS sequence"/>
</dbReference>
<dbReference type="Pfam" id="PF07992">
    <property type="entry name" value="Pyr_redox_2"/>
    <property type="match status" value="1"/>
</dbReference>
<name>A0A0J6SAB5_9HYPH</name>
<organism evidence="7 8">
    <name type="scientific">Methylobacterium aquaticum</name>
    <dbReference type="NCBI Taxonomy" id="270351"/>
    <lineage>
        <taxon>Bacteria</taxon>
        <taxon>Pseudomonadati</taxon>
        <taxon>Pseudomonadota</taxon>
        <taxon>Alphaproteobacteria</taxon>
        <taxon>Hyphomicrobiales</taxon>
        <taxon>Methylobacteriaceae</taxon>
        <taxon>Methylobacterium</taxon>
    </lineage>
</organism>